<dbReference type="Proteomes" id="UP000192923">
    <property type="component" value="Unassembled WGS sequence"/>
</dbReference>
<sequence>MNFRPRRRETPELNLIPMIDVLIVLLIFLVLTTTFSREAELKIHLPEATGTDPSEDPGIEVVVDAEGRYVIEHRQTVNNQPETVKKALRLAVGERKDPLIIIDADKDATHQAVMTVLDVASQLGYRHVTFNAMHEPGGTAGGKP</sequence>
<comment type="subcellular location">
    <subcellularLocation>
        <location evidence="1">Cell membrane</location>
        <topology evidence="1">Single-pass membrane protein</topology>
    </subcellularLocation>
    <subcellularLocation>
        <location evidence="7">Cell membrane</location>
        <topology evidence="7">Single-pass type II membrane protein</topology>
    </subcellularLocation>
</comment>
<keyword evidence="6 8" id="KW-0472">Membrane</keyword>
<dbReference type="Pfam" id="PF02472">
    <property type="entry name" value="ExbD"/>
    <property type="match status" value="1"/>
</dbReference>
<comment type="similarity">
    <text evidence="2 7">Belongs to the ExbD/TolR family.</text>
</comment>
<keyword evidence="3" id="KW-1003">Cell membrane</keyword>
<evidence type="ECO:0000256" key="3">
    <source>
        <dbReference type="ARBA" id="ARBA00022475"/>
    </source>
</evidence>
<evidence type="ECO:0000313" key="9">
    <source>
        <dbReference type="EMBL" id="SMF96356.1"/>
    </source>
</evidence>
<gene>
    <name evidence="9" type="ORF">SAMN02949497_3751</name>
</gene>
<dbReference type="RefSeq" id="WP_085215251.1">
    <property type="nucleotide sequence ID" value="NZ_FXAM01000001.1"/>
</dbReference>
<protein>
    <submittedName>
        <fullName evidence="9">Biopolymer transport protein ExbD</fullName>
    </submittedName>
</protein>
<dbReference type="Gene3D" id="3.30.420.270">
    <property type="match status" value="1"/>
</dbReference>
<reference evidence="9 10" key="1">
    <citation type="submission" date="2016-12" db="EMBL/GenBank/DDBJ databases">
        <authorList>
            <person name="Song W.-J."/>
            <person name="Kurnit D.M."/>
        </authorList>
    </citation>
    <scope>NUCLEOTIDE SEQUENCE [LARGE SCALE GENOMIC DNA]</scope>
    <source>
        <strain evidence="9 10">175</strain>
    </source>
</reference>
<dbReference type="EMBL" id="FXAM01000001">
    <property type="protein sequence ID" value="SMF96356.1"/>
    <property type="molecule type" value="Genomic_DNA"/>
</dbReference>
<dbReference type="AlphaFoldDB" id="A0A1Y6D192"/>
<evidence type="ECO:0000256" key="8">
    <source>
        <dbReference type="SAM" id="Phobius"/>
    </source>
</evidence>
<keyword evidence="5 8" id="KW-1133">Transmembrane helix</keyword>
<feature type="transmembrane region" description="Helical" evidence="8">
    <location>
        <begin position="15"/>
        <end position="35"/>
    </location>
</feature>
<keyword evidence="7" id="KW-0653">Protein transport</keyword>
<evidence type="ECO:0000256" key="6">
    <source>
        <dbReference type="ARBA" id="ARBA00023136"/>
    </source>
</evidence>
<dbReference type="GO" id="GO:0005886">
    <property type="term" value="C:plasma membrane"/>
    <property type="evidence" value="ECO:0007669"/>
    <property type="project" value="UniProtKB-SubCell"/>
</dbReference>
<name>A0A1Y6D192_9GAMM</name>
<evidence type="ECO:0000313" key="10">
    <source>
        <dbReference type="Proteomes" id="UP000192923"/>
    </source>
</evidence>
<evidence type="ECO:0000256" key="2">
    <source>
        <dbReference type="ARBA" id="ARBA00005811"/>
    </source>
</evidence>
<proteinExistence type="inferred from homology"/>
<evidence type="ECO:0000256" key="1">
    <source>
        <dbReference type="ARBA" id="ARBA00004162"/>
    </source>
</evidence>
<evidence type="ECO:0000256" key="7">
    <source>
        <dbReference type="RuleBase" id="RU003879"/>
    </source>
</evidence>
<evidence type="ECO:0000256" key="5">
    <source>
        <dbReference type="ARBA" id="ARBA00022989"/>
    </source>
</evidence>
<evidence type="ECO:0000256" key="4">
    <source>
        <dbReference type="ARBA" id="ARBA00022692"/>
    </source>
</evidence>
<keyword evidence="10" id="KW-1185">Reference proteome</keyword>
<dbReference type="PANTHER" id="PTHR30558">
    <property type="entry name" value="EXBD MEMBRANE COMPONENT OF PMF-DRIVEN MACROMOLECULE IMPORT SYSTEM"/>
    <property type="match status" value="1"/>
</dbReference>
<accession>A0A1Y6D192</accession>
<dbReference type="OrthoDB" id="9793581at2"/>
<dbReference type="GO" id="GO:0015031">
    <property type="term" value="P:protein transport"/>
    <property type="evidence" value="ECO:0007669"/>
    <property type="project" value="UniProtKB-KW"/>
</dbReference>
<keyword evidence="7" id="KW-0813">Transport</keyword>
<dbReference type="GO" id="GO:0022857">
    <property type="term" value="F:transmembrane transporter activity"/>
    <property type="evidence" value="ECO:0007669"/>
    <property type="project" value="InterPro"/>
</dbReference>
<keyword evidence="4 7" id="KW-0812">Transmembrane</keyword>
<organism evidence="9 10">
    <name type="scientific">Methylomagnum ishizawai</name>
    <dbReference type="NCBI Taxonomy" id="1760988"/>
    <lineage>
        <taxon>Bacteria</taxon>
        <taxon>Pseudomonadati</taxon>
        <taxon>Pseudomonadota</taxon>
        <taxon>Gammaproteobacteria</taxon>
        <taxon>Methylococcales</taxon>
        <taxon>Methylococcaceae</taxon>
        <taxon>Methylomagnum</taxon>
    </lineage>
</organism>
<dbReference type="STRING" id="1760988.SAMN02949497_3751"/>
<dbReference type="InterPro" id="IPR003400">
    <property type="entry name" value="ExbD"/>
</dbReference>
<dbReference type="PANTHER" id="PTHR30558:SF3">
    <property type="entry name" value="BIOPOLYMER TRANSPORT PROTEIN EXBD-RELATED"/>
    <property type="match status" value="1"/>
</dbReference>